<feature type="transmembrane region" description="Helical" evidence="9">
    <location>
        <begin position="183"/>
        <end position="206"/>
    </location>
</feature>
<feature type="transmembrane region" description="Helical" evidence="9">
    <location>
        <begin position="86"/>
        <end position="104"/>
    </location>
</feature>
<dbReference type="GO" id="GO:0015297">
    <property type="term" value="F:antiporter activity"/>
    <property type="evidence" value="ECO:0007669"/>
    <property type="project" value="UniProtKB-KW"/>
</dbReference>
<dbReference type="RefSeq" id="WP_115466449.1">
    <property type="nucleotide sequence ID" value="NZ_QKRA01000001.1"/>
</dbReference>
<feature type="domain" description="Cation/H+ exchanger transmembrane" evidence="10">
    <location>
        <begin position="19"/>
        <end position="370"/>
    </location>
</feature>
<keyword evidence="6 9" id="KW-1133">Transmembrane helix</keyword>
<evidence type="ECO:0000256" key="6">
    <source>
        <dbReference type="ARBA" id="ARBA00022989"/>
    </source>
</evidence>
<dbReference type="Gene3D" id="1.20.1530.20">
    <property type="match status" value="1"/>
</dbReference>
<comment type="similarity">
    <text evidence="2">Belongs to the monovalent cation:proton antiporter 2 (CPA2) transporter (TC 2.A.37) family.</text>
</comment>
<name>A0A370UDM9_9GAMM</name>
<keyword evidence="12" id="KW-1185">Reference proteome</keyword>
<evidence type="ECO:0000256" key="4">
    <source>
        <dbReference type="ARBA" id="ARBA00022449"/>
    </source>
</evidence>
<feature type="transmembrane region" description="Helical" evidence="9">
    <location>
        <begin position="218"/>
        <end position="237"/>
    </location>
</feature>
<feature type="transmembrane region" description="Helical" evidence="9">
    <location>
        <begin position="116"/>
        <end position="135"/>
    </location>
</feature>
<evidence type="ECO:0000313" key="11">
    <source>
        <dbReference type="EMBL" id="RDL45861.1"/>
    </source>
</evidence>
<feature type="transmembrane region" description="Helical" evidence="9">
    <location>
        <begin position="360"/>
        <end position="380"/>
    </location>
</feature>
<dbReference type="InterPro" id="IPR006153">
    <property type="entry name" value="Cation/H_exchanger_TM"/>
</dbReference>
<accession>A0A370UDM9</accession>
<proteinExistence type="inferred from homology"/>
<evidence type="ECO:0000256" key="7">
    <source>
        <dbReference type="ARBA" id="ARBA00023065"/>
    </source>
</evidence>
<keyword evidence="4" id="KW-0050">Antiport</keyword>
<evidence type="ECO:0000256" key="9">
    <source>
        <dbReference type="SAM" id="Phobius"/>
    </source>
</evidence>
<keyword evidence="5 9" id="KW-0812">Transmembrane</keyword>
<comment type="caution">
    <text evidence="11">The sequence shown here is derived from an EMBL/GenBank/DDBJ whole genome shotgun (WGS) entry which is preliminary data.</text>
</comment>
<comment type="subcellular location">
    <subcellularLocation>
        <location evidence="1">Membrane</location>
        <topology evidence="1">Multi-pass membrane protein</topology>
    </subcellularLocation>
</comment>
<feature type="transmembrane region" description="Helical" evidence="9">
    <location>
        <begin position="58"/>
        <end position="74"/>
    </location>
</feature>
<protein>
    <submittedName>
        <fullName evidence="11">Cation:proton antiporter</fullName>
    </submittedName>
</protein>
<organism evidence="11 12">
    <name type="scientific">Marinomonas piezotolerans</name>
    <dbReference type="NCBI Taxonomy" id="2213058"/>
    <lineage>
        <taxon>Bacteria</taxon>
        <taxon>Pseudomonadati</taxon>
        <taxon>Pseudomonadota</taxon>
        <taxon>Gammaproteobacteria</taxon>
        <taxon>Oceanospirillales</taxon>
        <taxon>Oceanospirillaceae</taxon>
        <taxon>Marinomonas</taxon>
    </lineage>
</organism>
<feature type="transmembrane region" description="Helical" evidence="9">
    <location>
        <begin position="335"/>
        <end position="354"/>
    </location>
</feature>
<dbReference type="PANTHER" id="PTHR42751:SF3">
    <property type="entry name" value="SODIUM_GLUTAMATE SYMPORTER"/>
    <property type="match status" value="1"/>
</dbReference>
<evidence type="ECO:0000259" key="10">
    <source>
        <dbReference type="Pfam" id="PF00999"/>
    </source>
</evidence>
<feature type="transmembrane region" description="Helical" evidence="9">
    <location>
        <begin position="30"/>
        <end position="46"/>
    </location>
</feature>
<evidence type="ECO:0000313" key="12">
    <source>
        <dbReference type="Proteomes" id="UP000254326"/>
    </source>
</evidence>
<dbReference type="PANTHER" id="PTHR42751">
    <property type="entry name" value="SODIUM/HYDROGEN EXCHANGER FAMILY/TRKA DOMAIN PROTEIN"/>
    <property type="match status" value="1"/>
</dbReference>
<dbReference type="InterPro" id="IPR038770">
    <property type="entry name" value="Na+/solute_symporter_sf"/>
</dbReference>
<evidence type="ECO:0000256" key="1">
    <source>
        <dbReference type="ARBA" id="ARBA00004141"/>
    </source>
</evidence>
<feature type="transmembrane region" description="Helical" evidence="9">
    <location>
        <begin position="271"/>
        <end position="290"/>
    </location>
</feature>
<reference evidence="11 12" key="1">
    <citation type="submission" date="2018-06" db="EMBL/GenBank/DDBJ databases">
        <title>Marinomonas sp. YLB-05 draft genome sequence.</title>
        <authorList>
            <person name="Yu L."/>
            <person name="Tang X."/>
        </authorList>
    </citation>
    <scope>NUCLEOTIDE SEQUENCE [LARGE SCALE GENOMIC DNA]</scope>
    <source>
        <strain evidence="11 12">YLB-05</strain>
    </source>
</reference>
<feature type="transmembrane region" description="Helical" evidence="9">
    <location>
        <begin position="147"/>
        <end position="171"/>
    </location>
</feature>
<gene>
    <name evidence="11" type="ORF">DN730_02085</name>
</gene>
<dbReference type="EMBL" id="QKRA01000001">
    <property type="protein sequence ID" value="RDL45861.1"/>
    <property type="molecule type" value="Genomic_DNA"/>
</dbReference>
<dbReference type="GO" id="GO:1902600">
    <property type="term" value="P:proton transmembrane transport"/>
    <property type="evidence" value="ECO:0007669"/>
    <property type="project" value="InterPro"/>
</dbReference>
<evidence type="ECO:0000256" key="3">
    <source>
        <dbReference type="ARBA" id="ARBA00022448"/>
    </source>
</evidence>
<evidence type="ECO:0000256" key="2">
    <source>
        <dbReference type="ARBA" id="ARBA00005551"/>
    </source>
</evidence>
<sequence length="392" mass="42754">MDTSIVHSFFLIFAGAAVVASVALYTKQPLILAYIALGALFGPYALKLIDHPALLEEMSHIGIIFLLFLLGLDMQPSHLLNMLRKASWVALASSIIFAGFGYFTANAFGYTVVESVIIGLAMMFSSTIVCIKLLPTTVLHHKHTGELVVGLLLLQDILAIAVLLVIFAAGNTQDTETNSYMNYVMPLIGLPLLIVGAFLFVKYVLLKLIAKFDRFHEYIFLLSIGWCLAVAVCAEALGLSAEMGAFIAGVALATSPISQYIATHLKPLRDFFLILFFFSIGASFDLNLLGVVIVPALILATLSILIKPTVFRYLLKGLKEDRSTSWEVGFRLGQVSEFSLLIAYLATSLGLIGIEASHVIQATAILSFALSTYVVILRYPNPIAISDRLRRD</sequence>
<dbReference type="OrthoDB" id="9781411at2"/>
<dbReference type="GO" id="GO:0016020">
    <property type="term" value="C:membrane"/>
    <property type="evidence" value="ECO:0007669"/>
    <property type="project" value="UniProtKB-SubCell"/>
</dbReference>
<dbReference type="Proteomes" id="UP000254326">
    <property type="component" value="Unassembled WGS sequence"/>
</dbReference>
<feature type="transmembrane region" description="Helical" evidence="9">
    <location>
        <begin position="6"/>
        <end position="25"/>
    </location>
</feature>
<feature type="transmembrane region" description="Helical" evidence="9">
    <location>
        <begin position="243"/>
        <end position="262"/>
    </location>
</feature>
<evidence type="ECO:0000256" key="5">
    <source>
        <dbReference type="ARBA" id="ARBA00022692"/>
    </source>
</evidence>
<keyword evidence="7" id="KW-0406">Ion transport</keyword>
<dbReference type="AlphaFoldDB" id="A0A370UDM9"/>
<evidence type="ECO:0000256" key="8">
    <source>
        <dbReference type="ARBA" id="ARBA00023136"/>
    </source>
</evidence>
<keyword evidence="8 9" id="KW-0472">Membrane</keyword>
<feature type="transmembrane region" description="Helical" evidence="9">
    <location>
        <begin position="296"/>
        <end position="315"/>
    </location>
</feature>
<dbReference type="Pfam" id="PF00999">
    <property type="entry name" value="Na_H_Exchanger"/>
    <property type="match status" value="1"/>
</dbReference>
<keyword evidence="3" id="KW-0813">Transport</keyword>